<feature type="region of interest" description="Disordered" evidence="8">
    <location>
        <begin position="1"/>
        <end position="40"/>
    </location>
</feature>
<proteinExistence type="inferred from homology"/>
<evidence type="ECO:0000256" key="6">
    <source>
        <dbReference type="ARBA" id="ARBA00023242"/>
    </source>
</evidence>
<evidence type="ECO:0000313" key="11">
    <source>
        <dbReference type="Proteomes" id="UP000242450"/>
    </source>
</evidence>
<evidence type="ECO:0000259" key="9">
    <source>
        <dbReference type="SMART" id="SM00415"/>
    </source>
</evidence>
<dbReference type="GO" id="GO:0003700">
    <property type="term" value="F:DNA-binding transcription factor activity"/>
    <property type="evidence" value="ECO:0007669"/>
    <property type="project" value="InterPro"/>
</dbReference>
<evidence type="ECO:0000256" key="7">
    <source>
        <dbReference type="RuleBase" id="RU004020"/>
    </source>
</evidence>
<protein>
    <recommendedName>
        <fullName evidence="9">HSF-type DNA-binding domain-containing protein</fullName>
    </recommendedName>
</protein>
<evidence type="ECO:0000256" key="4">
    <source>
        <dbReference type="ARBA" id="ARBA00023125"/>
    </source>
</evidence>
<gene>
    <name evidence="10" type="ORF">Celaphus_00009630</name>
</gene>
<dbReference type="Proteomes" id="UP000242450">
    <property type="component" value="Chromosome X"/>
</dbReference>
<keyword evidence="5" id="KW-0804">Transcription</keyword>
<comment type="subcellular location">
    <subcellularLocation>
        <location evidence="1">Nucleus</location>
    </subcellularLocation>
</comment>
<comment type="caution">
    <text evidence="10">The sequence shown here is derived from an EMBL/GenBank/DDBJ whole genome shotgun (WGS) entry which is preliminary data.</text>
</comment>
<keyword evidence="11" id="KW-1185">Reference proteome</keyword>
<dbReference type="AlphaFoldDB" id="A0A212C041"/>
<organism evidence="10 11">
    <name type="scientific">Cervus elaphus hippelaphus</name>
    <name type="common">European red deer</name>
    <dbReference type="NCBI Taxonomy" id="46360"/>
    <lineage>
        <taxon>Eukaryota</taxon>
        <taxon>Metazoa</taxon>
        <taxon>Chordata</taxon>
        <taxon>Craniata</taxon>
        <taxon>Vertebrata</taxon>
        <taxon>Euteleostomi</taxon>
        <taxon>Mammalia</taxon>
        <taxon>Eutheria</taxon>
        <taxon>Laurasiatheria</taxon>
        <taxon>Artiodactyla</taxon>
        <taxon>Ruminantia</taxon>
        <taxon>Pecora</taxon>
        <taxon>Cervidae</taxon>
        <taxon>Cervinae</taxon>
        <taxon>Cervus</taxon>
    </lineage>
</organism>
<dbReference type="EMBL" id="MKHE01000034">
    <property type="protein sequence ID" value="OWJ99241.1"/>
    <property type="molecule type" value="Genomic_DNA"/>
</dbReference>
<dbReference type="GO" id="GO:0005634">
    <property type="term" value="C:nucleus"/>
    <property type="evidence" value="ECO:0007669"/>
    <property type="project" value="UniProtKB-SubCell"/>
</dbReference>
<dbReference type="SUPFAM" id="SSF46785">
    <property type="entry name" value="Winged helix' DNA-binding domain"/>
    <property type="match status" value="1"/>
</dbReference>
<dbReference type="InterPro" id="IPR036390">
    <property type="entry name" value="WH_DNA-bd_sf"/>
</dbReference>
<dbReference type="Gene3D" id="1.10.10.10">
    <property type="entry name" value="Winged helix-like DNA-binding domain superfamily/Winged helix DNA-binding domain"/>
    <property type="match status" value="1"/>
</dbReference>
<keyword evidence="3" id="KW-0805">Transcription regulation</keyword>
<evidence type="ECO:0000256" key="1">
    <source>
        <dbReference type="ARBA" id="ARBA00004123"/>
    </source>
</evidence>
<dbReference type="PANTHER" id="PTHR10015:SF140">
    <property type="entry name" value="HEAT SHOCK TRANSCRIPTION FACTOR, X-LINKED MEMBER 3-RELATED"/>
    <property type="match status" value="1"/>
</dbReference>
<evidence type="ECO:0000256" key="8">
    <source>
        <dbReference type="SAM" id="MobiDB-lite"/>
    </source>
</evidence>
<evidence type="ECO:0000313" key="10">
    <source>
        <dbReference type="EMBL" id="OWJ99241.1"/>
    </source>
</evidence>
<evidence type="ECO:0000256" key="5">
    <source>
        <dbReference type="ARBA" id="ARBA00023163"/>
    </source>
</evidence>
<reference evidence="10 11" key="1">
    <citation type="journal article" date="2018" name="Mol. Genet. Genomics">
        <title>The red deer Cervus elaphus genome CerEla1.0: sequencing, annotating, genes, and chromosomes.</title>
        <authorList>
            <person name="Bana N.A."/>
            <person name="Nyiri A."/>
            <person name="Nagy J."/>
            <person name="Frank K."/>
            <person name="Nagy T."/>
            <person name="Steger V."/>
            <person name="Schiller M."/>
            <person name="Lakatos P."/>
            <person name="Sugar L."/>
            <person name="Horn P."/>
            <person name="Barta E."/>
            <person name="Orosz L."/>
        </authorList>
    </citation>
    <scope>NUCLEOTIDE SEQUENCE [LARGE SCALE GENOMIC DNA]</scope>
    <source>
        <strain evidence="10">Hungarian</strain>
    </source>
</reference>
<keyword evidence="6" id="KW-0539">Nucleus</keyword>
<evidence type="ECO:0000256" key="2">
    <source>
        <dbReference type="ARBA" id="ARBA00006403"/>
    </source>
</evidence>
<dbReference type="GO" id="GO:0043565">
    <property type="term" value="F:sequence-specific DNA binding"/>
    <property type="evidence" value="ECO:0007669"/>
    <property type="project" value="InterPro"/>
</dbReference>
<comment type="similarity">
    <text evidence="2 7">Belongs to the HSF family.</text>
</comment>
<keyword evidence="4" id="KW-0238">DNA-binding</keyword>
<dbReference type="FunFam" id="1.10.10.10:FF:000349">
    <property type="entry name" value="Heat shock transcription factor, Y-linked"/>
    <property type="match status" value="1"/>
</dbReference>
<dbReference type="Pfam" id="PF00447">
    <property type="entry name" value="HSF_DNA-bind"/>
    <property type="match status" value="1"/>
</dbReference>
<accession>A0A212C041</accession>
<sequence length="212" mass="23595">MASQSSHEACTAPLAPPPDGESTAGHHPDISLDPNVDSGEALEKQWDQPMCPDPGSQVYLTPQGPNPEMVNKEDNNTILGLSFPRKLWMIMEDAAFTSVCWNDEGGTVVIEADLFQMEVLQCRGTNQIFETDSIKSFICELNLYGFSKIHPLGRSAGKKMMIYRNFNFQRDKPLLLQNIRRKGDPTIIAQPITSATTTSKRKKHAVVTRCFP</sequence>
<name>A0A212C041_CEREH</name>
<dbReference type="PANTHER" id="PTHR10015">
    <property type="entry name" value="HEAT SHOCK TRANSCRIPTION FACTOR"/>
    <property type="match status" value="1"/>
</dbReference>
<dbReference type="InterPro" id="IPR000232">
    <property type="entry name" value="HSF_DNA-bd"/>
</dbReference>
<evidence type="ECO:0000256" key="3">
    <source>
        <dbReference type="ARBA" id="ARBA00023015"/>
    </source>
</evidence>
<feature type="domain" description="HSF-type DNA-binding" evidence="9">
    <location>
        <begin position="80"/>
        <end position="182"/>
    </location>
</feature>
<dbReference type="SMART" id="SM00415">
    <property type="entry name" value="HSF"/>
    <property type="match status" value="1"/>
</dbReference>
<dbReference type="OrthoDB" id="6418155at2759"/>
<dbReference type="InterPro" id="IPR036388">
    <property type="entry name" value="WH-like_DNA-bd_sf"/>
</dbReference>